<gene>
    <name evidence="2" type="ORF">BLA29_004290</name>
</gene>
<evidence type="ECO:0000256" key="1">
    <source>
        <dbReference type="SAM" id="Phobius"/>
    </source>
</evidence>
<sequence>MVRLYMIIRFYINWDTISKKVILSPYFMIMLNYVSISIINQSNMKYVT</sequence>
<evidence type="ECO:0000313" key="2">
    <source>
        <dbReference type="EMBL" id="OTF74064.1"/>
    </source>
</evidence>
<comment type="caution">
    <text evidence="2">The sequence shown here is derived from an EMBL/GenBank/DDBJ whole genome shotgun (WGS) entry which is preliminary data.</text>
</comment>
<reference evidence="2 3" key="1">
    <citation type="submission" date="2017-03" db="EMBL/GenBank/DDBJ databases">
        <title>Genome Survey of Euroglyphus maynei.</title>
        <authorList>
            <person name="Arlian L.G."/>
            <person name="Morgan M.S."/>
            <person name="Rider S.D."/>
        </authorList>
    </citation>
    <scope>NUCLEOTIDE SEQUENCE [LARGE SCALE GENOMIC DNA]</scope>
    <source>
        <strain evidence="2">Arlian Lab</strain>
        <tissue evidence="2">Whole body</tissue>
    </source>
</reference>
<organism evidence="2 3">
    <name type="scientific">Euroglyphus maynei</name>
    <name type="common">Mayne's house dust mite</name>
    <dbReference type="NCBI Taxonomy" id="6958"/>
    <lineage>
        <taxon>Eukaryota</taxon>
        <taxon>Metazoa</taxon>
        <taxon>Ecdysozoa</taxon>
        <taxon>Arthropoda</taxon>
        <taxon>Chelicerata</taxon>
        <taxon>Arachnida</taxon>
        <taxon>Acari</taxon>
        <taxon>Acariformes</taxon>
        <taxon>Sarcoptiformes</taxon>
        <taxon>Astigmata</taxon>
        <taxon>Psoroptidia</taxon>
        <taxon>Analgoidea</taxon>
        <taxon>Pyroglyphidae</taxon>
        <taxon>Pyroglyphinae</taxon>
        <taxon>Euroglyphus</taxon>
    </lineage>
</organism>
<keyword evidence="3" id="KW-1185">Reference proteome</keyword>
<keyword evidence="1" id="KW-0472">Membrane</keyword>
<dbReference type="AlphaFoldDB" id="A0A1Y3B1W9"/>
<dbReference type="EMBL" id="MUJZ01048821">
    <property type="protein sequence ID" value="OTF74064.1"/>
    <property type="molecule type" value="Genomic_DNA"/>
</dbReference>
<proteinExistence type="predicted"/>
<keyword evidence="1" id="KW-1133">Transmembrane helix</keyword>
<dbReference type="Proteomes" id="UP000194236">
    <property type="component" value="Unassembled WGS sequence"/>
</dbReference>
<feature type="transmembrane region" description="Helical" evidence="1">
    <location>
        <begin position="21"/>
        <end position="39"/>
    </location>
</feature>
<name>A0A1Y3B1W9_EURMA</name>
<protein>
    <submittedName>
        <fullName evidence="2">Uncharacterized protein</fullName>
    </submittedName>
</protein>
<evidence type="ECO:0000313" key="3">
    <source>
        <dbReference type="Proteomes" id="UP000194236"/>
    </source>
</evidence>
<accession>A0A1Y3B1W9</accession>
<keyword evidence="1" id="KW-0812">Transmembrane</keyword>